<comment type="caution">
    <text evidence="1">The sequence shown here is derived from an EMBL/GenBank/DDBJ whole genome shotgun (WGS) entry which is preliminary data.</text>
</comment>
<dbReference type="GeneID" id="26261874"/>
<evidence type="ECO:0000313" key="2">
    <source>
        <dbReference type="Proteomes" id="UP000031056"/>
    </source>
</evidence>
<keyword evidence="2" id="KW-1185">Reference proteome</keyword>
<evidence type="ECO:0000313" key="1">
    <source>
        <dbReference type="EMBL" id="KHN69505.1"/>
    </source>
</evidence>
<protein>
    <submittedName>
        <fullName evidence="1">Uncharacterized protein</fullName>
    </submittedName>
</protein>
<dbReference type="HOGENOM" id="CLU_1768657_0_0_1"/>
<proteinExistence type="predicted"/>
<dbReference type="AlphaFoldDB" id="A0A0B2UKG8"/>
<reference evidence="1 2" key="1">
    <citation type="journal article" date="2014" name="MBio">
        <title>The Ordospora colligata genome; evolution of extreme reduction in microsporidia and host-to-parasite horizontal gene transfer.</title>
        <authorList>
            <person name="Pombert J.-F."/>
            <person name="Haag K.L."/>
            <person name="Beidas S."/>
            <person name="Ebert D."/>
            <person name="Keeling P.J."/>
        </authorList>
    </citation>
    <scope>NUCLEOTIDE SEQUENCE [LARGE SCALE GENOMIC DNA]</scope>
    <source>
        <strain evidence="1 2">OC4</strain>
    </source>
</reference>
<name>A0A0B2UKG8_9MICR</name>
<sequence>MEFENVLLMFSNEDKQILYKILDEESANKANQNKCTYCDKSWNIEDNTFHMTKNQVKRLRAIEKNDIIESHGDVFTEKVMILKTKMSILCENNRISKYFINADDGCWKHSIKSNEKGPTGPTIKLKDTLKFLGEILKSEDFDRDEMK</sequence>
<gene>
    <name evidence="1" type="ORF">M896_060030</name>
</gene>
<accession>A0A0B2UKG8</accession>
<dbReference type="EMBL" id="JOKQ01000006">
    <property type="protein sequence ID" value="KHN69505.1"/>
    <property type="molecule type" value="Genomic_DNA"/>
</dbReference>
<organism evidence="1 2">
    <name type="scientific">Ordospora colligata OC4</name>
    <dbReference type="NCBI Taxonomy" id="1354746"/>
    <lineage>
        <taxon>Eukaryota</taxon>
        <taxon>Fungi</taxon>
        <taxon>Fungi incertae sedis</taxon>
        <taxon>Microsporidia</taxon>
        <taxon>Ordosporidae</taxon>
        <taxon>Ordospora</taxon>
    </lineage>
</organism>
<dbReference type="InParanoid" id="A0A0B2UKG8"/>
<dbReference type="Proteomes" id="UP000031056">
    <property type="component" value="Unassembled WGS sequence"/>
</dbReference>
<dbReference type="VEuPathDB" id="MicrosporidiaDB:M896_060030"/>
<dbReference type="RefSeq" id="XP_014563547.1">
    <property type="nucleotide sequence ID" value="XM_014708061.1"/>
</dbReference>